<organism evidence="1 2">
    <name type="scientific">Luteipulveratus mongoliensis</name>
    <dbReference type="NCBI Taxonomy" id="571913"/>
    <lineage>
        <taxon>Bacteria</taxon>
        <taxon>Bacillati</taxon>
        <taxon>Actinomycetota</taxon>
        <taxon>Actinomycetes</taxon>
        <taxon>Micrococcales</taxon>
        <taxon>Dermacoccaceae</taxon>
        <taxon>Luteipulveratus</taxon>
    </lineage>
</organism>
<dbReference type="KEGG" id="lmoi:VV02_01950"/>
<evidence type="ECO:0000313" key="1">
    <source>
        <dbReference type="EMBL" id="AKU14915.1"/>
    </source>
</evidence>
<evidence type="ECO:0000313" key="2">
    <source>
        <dbReference type="Proteomes" id="UP000066480"/>
    </source>
</evidence>
<protein>
    <submittedName>
        <fullName evidence="1">Uncharacterized protein</fullName>
    </submittedName>
</protein>
<keyword evidence="2" id="KW-1185">Reference proteome</keyword>
<gene>
    <name evidence="1" type="ORF">VV02_01950</name>
</gene>
<dbReference type="EMBL" id="CP011112">
    <property type="protein sequence ID" value="AKU14915.1"/>
    <property type="molecule type" value="Genomic_DNA"/>
</dbReference>
<dbReference type="Proteomes" id="UP000066480">
    <property type="component" value="Chromosome"/>
</dbReference>
<accession>A0A0K1JEA0</accession>
<sequence>MLPKSQGFRSRHARGRRIGFLWSIVSRSAMLRQNVFGLLLCGALAWTWKFITAIDIATTRRRYERTDQSCHGLTTLRVPDRRR</sequence>
<proteinExistence type="predicted"/>
<dbReference type="AlphaFoldDB" id="A0A0K1JEA0"/>
<name>A0A0K1JEA0_9MICO</name>
<reference evidence="1 2" key="1">
    <citation type="submission" date="2015-03" db="EMBL/GenBank/DDBJ databases">
        <title>Luteipulveratus halotolerans sp. nov., a novel actinobacterium (Dermacoccaceae) from Sarawak, Malaysia.</title>
        <authorList>
            <person name="Juboi H."/>
            <person name="Basik A."/>
            <person name="Shamsul S.S."/>
            <person name="Arnold P."/>
            <person name="Schmitt E.K."/>
            <person name="Sanglier J.-J."/>
            <person name="Yeo T."/>
        </authorList>
    </citation>
    <scope>NUCLEOTIDE SEQUENCE [LARGE SCALE GENOMIC DNA]</scope>
    <source>
        <strain evidence="1 2">MN07-A0370</strain>
    </source>
</reference>